<evidence type="ECO:0000256" key="1">
    <source>
        <dbReference type="ARBA" id="ARBA00023125"/>
    </source>
</evidence>
<dbReference type="InterPro" id="IPR001647">
    <property type="entry name" value="HTH_TetR"/>
</dbReference>
<organism evidence="4 5">
    <name type="scientific">Shewanella canadensis</name>
    <dbReference type="NCBI Taxonomy" id="271096"/>
    <lineage>
        <taxon>Bacteria</taxon>
        <taxon>Pseudomonadati</taxon>
        <taxon>Pseudomonadota</taxon>
        <taxon>Gammaproteobacteria</taxon>
        <taxon>Alteromonadales</taxon>
        <taxon>Shewanellaceae</taxon>
        <taxon>Shewanella</taxon>
    </lineage>
</organism>
<proteinExistence type="predicted"/>
<keyword evidence="1 2" id="KW-0238">DNA-binding</keyword>
<gene>
    <name evidence="4" type="ORF">EKG38_03420</name>
</gene>
<name>A0A431X000_9GAMM</name>
<keyword evidence="5" id="KW-1185">Reference proteome</keyword>
<dbReference type="RefSeq" id="WP_126518650.1">
    <property type="nucleotide sequence ID" value="NZ_RXNU01000001.1"/>
</dbReference>
<comment type="caution">
    <text evidence="4">The sequence shown here is derived from an EMBL/GenBank/DDBJ whole genome shotgun (WGS) entry which is preliminary data.</text>
</comment>
<evidence type="ECO:0000313" key="4">
    <source>
        <dbReference type="EMBL" id="RTR40972.1"/>
    </source>
</evidence>
<dbReference type="Proteomes" id="UP000267448">
    <property type="component" value="Unassembled WGS sequence"/>
</dbReference>
<dbReference type="InterPro" id="IPR009057">
    <property type="entry name" value="Homeodomain-like_sf"/>
</dbReference>
<dbReference type="OrthoDB" id="116240at2"/>
<dbReference type="AlphaFoldDB" id="A0A431X000"/>
<dbReference type="PROSITE" id="PS50977">
    <property type="entry name" value="HTH_TETR_2"/>
    <property type="match status" value="1"/>
</dbReference>
<dbReference type="EMBL" id="RXNU01000001">
    <property type="protein sequence ID" value="RTR40972.1"/>
    <property type="molecule type" value="Genomic_DNA"/>
</dbReference>
<sequence length="252" mass="28754">MHNHLKTKSVTRDNILAEAKVLIIEEGVCSFRLSQIPPRAKCSPKTFYSHFSSREDIVAALFIEHVNDILVKTDLLMDMDGLSNKEKVIYTLMYDIVKCWSAKEGDVCINFLGVNPHVYGVSSPEYEGNINVVFIELKARVQELWRRAINSGELLSSNDEIIDCIFSLRTIERGSIVIGQNKFLRQHGHDNRVETVFDLLCMAANTLRWTSKQPMSFNKMLKTITPLVETATGTTFKHCRLNYETLNEPIEL</sequence>
<dbReference type="Pfam" id="PF00440">
    <property type="entry name" value="TetR_N"/>
    <property type="match status" value="1"/>
</dbReference>
<dbReference type="Gene3D" id="1.10.357.10">
    <property type="entry name" value="Tetracycline Repressor, domain 2"/>
    <property type="match status" value="1"/>
</dbReference>
<evidence type="ECO:0000256" key="2">
    <source>
        <dbReference type="PROSITE-ProRule" id="PRU00335"/>
    </source>
</evidence>
<protein>
    <submittedName>
        <fullName evidence="4">TetR/AcrR family transcriptional regulator</fullName>
    </submittedName>
</protein>
<dbReference type="GO" id="GO:0003677">
    <property type="term" value="F:DNA binding"/>
    <property type="evidence" value="ECO:0007669"/>
    <property type="project" value="UniProtKB-UniRule"/>
</dbReference>
<feature type="DNA-binding region" description="H-T-H motif" evidence="2">
    <location>
        <begin position="32"/>
        <end position="51"/>
    </location>
</feature>
<reference evidence="4 5" key="1">
    <citation type="submission" date="2018-12" db="EMBL/GenBank/DDBJ databases">
        <authorList>
            <person name="Yu L."/>
        </authorList>
    </citation>
    <scope>NUCLEOTIDE SEQUENCE [LARGE SCALE GENOMIC DNA]</scope>
    <source>
        <strain evidence="4 5">HAW-EB2</strain>
    </source>
</reference>
<feature type="domain" description="HTH tetR-type" evidence="3">
    <location>
        <begin position="9"/>
        <end position="69"/>
    </location>
</feature>
<dbReference type="SUPFAM" id="SSF46689">
    <property type="entry name" value="Homeodomain-like"/>
    <property type="match status" value="1"/>
</dbReference>
<evidence type="ECO:0000259" key="3">
    <source>
        <dbReference type="PROSITE" id="PS50977"/>
    </source>
</evidence>
<accession>A0A431X000</accession>
<evidence type="ECO:0000313" key="5">
    <source>
        <dbReference type="Proteomes" id="UP000267448"/>
    </source>
</evidence>